<evidence type="ECO:0000256" key="2">
    <source>
        <dbReference type="SAM" id="Phobius"/>
    </source>
</evidence>
<keyword evidence="2" id="KW-0472">Membrane</keyword>
<feature type="compositionally biased region" description="Polar residues" evidence="1">
    <location>
        <begin position="158"/>
        <end position="168"/>
    </location>
</feature>
<feature type="transmembrane region" description="Helical" evidence="2">
    <location>
        <begin position="59"/>
        <end position="76"/>
    </location>
</feature>
<feature type="transmembrane region" description="Helical" evidence="2">
    <location>
        <begin position="20"/>
        <end position="47"/>
    </location>
</feature>
<comment type="caution">
    <text evidence="3">The sequence shown here is derived from an EMBL/GenBank/DDBJ whole genome shotgun (WGS) entry which is preliminary data.</text>
</comment>
<name>A0AAW0YQN7_9TREE</name>
<organism evidence="3 4">
    <name type="scientific">Kwoniella newhampshirensis</name>
    <dbReference type="NCBI Taxonomy" id="1651941"/>
    <lineage>
        <taxon>Eukaryota</taxon>
        <taxon>Fungi</taxon>
        <taxon>Dikarya</taxon>
        <taxon>Basidiomycota</taxon>
        <taxon>Agaricomycotina</taxon>
        <taxon>Tremellomycetes</taxon>
        <taxon>Tremellales</taxon>
        <taxon>Cryptococcaceae</taxon>
        <taxon>Kwoniella</taxon>
    </lineage>
</organism>
<sequence>MSLQDRLASQDALQLLTTATSLALVTAGSTTGFSYNFPLMLFGVLAHELRSSTAPFRQFLILILFTGIFDIYALLFHTYSSLILLVSILLAALKVPVFFTCLVQLRERGGDLRWGEGGFGFRNVNLGGNPASNWTMPMPGGFAGGGQTTGSGPTSASNTAGQPANFPSSGGFRLGGDEEEGQGHATPLPPPGRGGYQTID</sequence>
<proteinExistence type="predicted"/>
<dbReference type="KEGG" id="kne:92180220"/>
<dbReference type="GeneID" id="92180220"/>
<dbReference type="RefSeq" id="XP_066803574.1">
    <property type="nucleotide sequence ID" value="XM_066946073.1"/>
</dbReference>
<dbReference type="Proteomes" id="UP001388673">
    <property type="component" value="Unassembled WGS sequence"/>
</dbReference>
<keyword evidence="2" id="KW-0812">Transmembrane</keyword>
<evidence type="ECO:0008006" key="5">
    <source>
        <dbReference type="Google" id="ProtNLM"/>
    </source>
</evidence>
<accession>A0AAW0YQN7</accession>
<evidence type="ECO:0000313" key="4">
    <source>
        <dbReference type="Proteomes" id="UP001388673"/>
    </source>
</evidence>
<evidence type="ECO:0000313" key="3">
    <source>
        <dbReference type="EMBL" id="KAK8858733.1"/>
    </source>
</evidence>
<feature type="region of interest" description="Disordered" evidence="1">
    <location>
        <begin position="137"/>
        <end position="200"/>
    </location>
</feature>
<reference evidence="3 4" key="1">
    <citation type="journal article" date="2024" name="bioRxiv">
        <title>Comparative genomics of Cryptococcus and Kwoniella reveals pathogenesis evolution and contrasting karyotype dynamics via intercentromeric recombination or chromosome fusion.</title>
        <authorList>
            <person name="Coelho M.A."/>
            <person name="David-Palma M."/>
            <person name="Shea T."/>
            <person name="Bowers K."/>
            <person name="McGinley-Smith S."/>
            <person name="Mohammad A.W."/>
            <person name="Gnirke A."/>
            <person name="Yurkov A.M."/>
            <person name="Nowrousian M."/>
            <person name="Sun S."/>
            <person name="Cuomo C.A."/>
            <person name="Heitman J."/>
        </authorList>
    </citation>
    <scope>NUCLEOTIDE SEQUENCE [LARGE SCALE GENOMIC DNA]</scope>
    <source>
        <strain evidence="3 4">CBS 13917</strain>
    </source>
</reference>
<evidence type="ECO:0000256" key="1">
    <source>
        <dbReference type="SAM" id="MobiDB-lite"/>
    </source>
</evidence>
<gene>
    <name evidence="3" type="ORF">IAR55_002962</name>
</gene>
<dbReference type="AlphaFoldDB" id="A0AAW0YQN7"/>
<keyword evidence="4" id="KW-1185">Reference proteome</keyword>
<keyword evidence="2" id="KW-1133">Transmembrane helix</keyword>
<protein>
    <recommendedName>
        <fullName evidence="5">Derlin</fullName>
    </recommendedName>
</protein>
<dbReference type="EMBL" id="JBCAWK010000005">
    <property type="protein sequence ID" value="KAK8858733.1"/>
    <property type="molecule type" value="Genomic_DNA"/>
</dbReference>
<feature type="transmembrane region" description="Helical" evidence="2">
    <location>
        <begin position="82"/>
        <end position="103"/>
    </location>
</feature>